<dbReference type="Proteomes" id="UP000284706">
    <property type="component" value="Unassembled WGS sequence"/>
</dbReference>
<evidence type="ECO:0000313" key="3">
    <source>
        <dbReference type="EMBL" id="PPQ68358.1"/>
    </source>
</evidence>
<evidence type="ECO:0000256" key="1">
    <source>
        <dbReference type="SAM" id="MobiDB-lite"/>
    </source>
</evidence>
<reference evidence="3 4" key="1">
    <citation type="journal article" date="2018" name="Evol. Lett.">
        <title>Horizontal gene cluster transfer increased hallucinogenic mushroom diversity.</title>
        <authorList>
            <person name="Reynolds H.T."/>
            <person name="Vijayakumar V."/>
            <person name="Gluck-Thaler E."/>
            <person name="Korotkin H.B."/>
            <person name="Matheny P.B."/>
            <person name="Slot J.C."/>
        </authorList>
    </citation>
    <scope>NUCLEOTIDE SEQUENCE [LARGE SCALE GENOMIC DNA]</scope>
    <source>
        <strain evidence="3 4">SRW20</strain>
    </source>
</reference>
<protein>
    <recommendedName>
        <fullName evidence="5">Extracellular membrane protein CFEM domain-containing protein</fullName>
    </recommendedName>
</protein>
<dbReference type="EMBL" id="NHYE01005597">
    <property type="protein sequence ID" value="PPQ68358.1"/>
    <property type="molecule type" value="Genomic_DNA"/>
</dbReference>
<proteinExistence type="predicted"/>
<keyword evidence="4" id="KW-1185">Reference proteome</keyword>
<accession>A0A409VQ49</accession>
<dbReference type="AlphaFoldDB" id="A0A409VQ49"/>
<name>A0A409VQ49_9AGAR</name>
<organism evidence="3 4">
    <name type="scientific">Gymnopilus dilepis</name>
    <dbReference type="NCBI Taxonomy" id="231916"/>
    <lineage>
        <taxon>Eukaryota</taxon>
        <taxon>Fungi</taxon>
        <taxon>Dikarya</taxon>
        <taxon>Basidiomycota</taxon>
        <taxon>Agaricomycotina</taxon>
        <taxon>Agaricomycetes</taxon>
        <taxon>Agaricomycetidae</taxon>
        <taxon>Agaricales</taxon>
        <taxon>Agaricineae</taxon>
        <taxon>Hymenogastraceae</taxon>
        <taxon>Gymnopilus</taxon>
    </lineage>
</organism>
<gene>
    <name evidence="3" type="ORF">CVT26_005920</name>
</gene>
<dbReference type="OrthoDB" id="3030369at2759"/>
<evidence type="ECO:0000313" key="4">
    <source>
        <dbReference type="Proteomes" id="UP000284706"/>
    </source>
</evidence>
<dbReference type="InParanoid" id="A0A409VQ49"/>
<keyword evidence="2" id="KW-0732">Signal</keyword>
<evidence type="ECO:0000256" key="2">
    <source>
        <dbReference type="SAM" id="SignalP"/>
    </source>
</evidence>
<feature type="signal peptide" evidence="2">
    <location>
        <begin position="1"/>
        <end position="22"/>
    </location>
</feature>
<evidence type="ECO:0008006" key="5">
    <source>
        <dbReference type="Google" id="ProtNLM"/>
    </source>
</evidence>
<sequence length="227" mass="22897">MVAKIALLSIAMTVFGVEQIAAELSIPVRAALLHRRQTGTSSIPAVPAGCESTCDPVNTAVAAGCTPSACCQPSFEMGFFNCFECVGNATHVTDFSEPQQDVDALVDTCAALGFALPKLTFPGQNPNRTISSVASSKASTAASSSTLGIASQITISDPSQTSLLSTTSTSQLVQSTVTSPPSDTSSANSPASPSTTSGASSLRALSINGLGSKVAILAIAASLYFGL</sequence>
<comment type="caution">
    <text evidence="3">The sequence shown here is derived from an EMBL/GenBank/DDBJ whole genome shotgun (WGS) entry which is preliminary data.</text>
</comment>
<feature type="region of interest" description="Disordered" evidence="1">
    <location>
        <begin position="172"/>
        <end position="199"/>
    </location>
</feature>
<feature type="chain" id="PRO_5019576679" description="Extracellular membrane protein CFEM domain-containing protein" evidence="2">
    <location>
        <begin position="23"/>
        <end position="227"/>
    </location>
</feature>